<feature type="domain" description="Amidase" evidence="4">
    <location>
        <begin position="91"/>
        <end position="557"/>
    </location>
</feature>
<dbReference type="STRING" id="1448320.A0A319DP38"/>
<dbReference type="Gene3D" id="3.90.1300.10">
    <property type="entry name" value="Amidase signature (AS) domain"/>
    <property type="match status" value="1"/>
</dbReference>
<name>A0A319DP38_9EURO</name>
<evidence type="ECO:0000313" key="6">
    <source>
        <dbReference type="Proteomes" id="UP000247810"/>
    </source>
</evidence>
<evidence type="ECO:0000259" key="4">
    <source>
        <dbReference type="Pfam" id="PF01425"/>
    </source>
</evidence>
<evidence type="ECO:0000313" key="5">
    <source>
        <dbReference type="EMBL" id="PYH99430.1"/>
    </source>
</evidence>
<feature type="active site" description="Acyl-ester intermediate" evidence="3">
    <location>
        <position position="246"/>
    </location>
</feature>
<accession>A0A319DP38</accession>
<organism evidence="5 6">
    <name type="scientific">Aspergillus ellipticus CBS 707.79</name>
    <dbReference type="NCBI Taxonomy" id="1448320"/>
    <lineage>
        <taxon>Eukaryota</taxon>
        <taxon>Fungi</taxon>
        <taxon>Dikarya</taxon>
        <taxon>Ascomycota</taxon>
        <taxon>Pezizomycotina</taxon>
        <taxon>Eurotiomycetes</taxon>
        <taxon>Eurotiomycetidae</taxon>
        <taxon>Eurotiales</taxon>
        <taxon>Aspergillaceae</taxon>
        <taxon>Aspergillus</taxon>
        <taxon>Aspergillus subgen. Circumdati</taxon>
    </lineage>
</organism>
<protein>
    <submittedName>
        <fullName evidence="5">Alpha-glucosidase</fullName>
    </submittedName>
</protein>
<evidence type="ECO:0000256" key="1">
    <source>
        <dbReference type="ARBA" id="ARBA00009199"/>
    </source>
</evidence>
<dbReference type="InterPro" id="IPR023631">
    <property type="entry name" value="Amidase_dom"/>
</dbReference>
<dbReference type="Proteomes" id="UP000247810">
    <property type="component" value="Unassembled WGS sequence"/>
</dbReference>
<dbReference type="VEuPathDB" id="FungiDB:BO71DRAFT_342794"/>
<keyword evidence="6" id="KW-1185">Reference proteome</keyword>
<proteinExistence type="inferred from homology"/>
<evidence type="ECO:0000256" key="2">
    <source>
        <dbReference type="ARBA" id="ARBA00022801"/>
    </source>
</evidence>
<keyword evidence="2" id="KW-0378">Hydrolase</keyword>
<dbReference type="PIRSF" id="PIRSF001221">
    <property type="entry name" value="Amidase_fungi"/>
    <property type="match status" value="1"/>
</dbReference>
<dbReference type="AlphaFoldDB" id="A0A319DP38"/>
<gene>
    <name evidence="5" type="ORF">BO71DRAFT_342794</name>
</gene>
<comment type="similarity">
    <text evidence="1">Belongs to the amidase family.</text>
</comment>
<reference evidence="5 6" key="1">
    <citation type="submission" date="2018-02" db="EMBL/GenBank/DDBJ databases">
        <title>The genomes of Aspergillus section Nigri reveals drivers in fungal speciation.</title>
        <authorList>
            <consortium name="DOE Joint Genome Institute"/>
            <person name="Vesth T.C."/>
            <person name="Nybo J."/>
            <person name="Theobald S."/>
            <person name="Brandl J."/>
            <person name="Frisvad J.C."/>
            <person name="Nielsen K.F."/>
            <person name="Lyhne E.K."/>
            <person name="Kogle M.E."/>
            <person name="Kuo A."/>
            <person name="Riley R."/>
            <person name="Clum A."/>
            <person name="Nolan M."/>
            <person name="Lipzen A."/>
            <person name="Salamov A."/>
            <person name="Henrissat B."/>
            <person name="Wiebenga A."/>
            <person name="De vries R.P."/>
            <person name="Grigoriev I.V."/>
            <person name="Mortensen U.H."/>
            <person name="Andersen M.R."/>
            <person name="Baker S.E."/>
        </authorList>
    </citation>
    <scope>NUCLEOTIDE SEQUENCE [LARGE SCALE GENOMIC DNA]</scope>
    <source>
        <strain evidence="5 6">CBS 707.79</strain>
    </source>
</reference>
<feature type="active site" description="Charge relay system" evidence="3">
    <location>
        <position position="222"/>
    </location>
</feature>
<dbReference type="SUPFAM" id="SSF75304">
    <property type="entry name" value="Amidase signature (AS) enzymes"/>
    <property type="match status" value="1"/>
</dbReference>
<dbReference type="PANTHER" id="PTHR46072">
    <property type="entry name" value="AMIDASE-RELATED-RELATED"/>
    <property type="match status" value="1"/>
</dbReference>
<dbReference type="EMBL" id="KZ825802">
    <property type="protein sequence ID" value="PYH99430.1"/>
    <property type="molecule type" value="Genomic_DNA"/>
</dbReference>
<evidence type="ECO:0000256" key="3">
    <source>
        <dbReference type="PIRSR" id="PIRSR001221-1"/>
    </source>
</evidence>
<dbReference type="PANTHER" id="PTHR46072:SF6">
    <property type="entry name" value="AMIDASE, PUTATIVE (AFU_ORTHOLOGUE AFUA_1G14530)-RELATED"/>
    <property type="match status" value="1"/>
</dbReference>
<sequence>MSDYKSIAARKQQHLESLIPTEWRLDSSQIPPGMLSPADSVTNVSSYESVNVTDIPRTCGLLSPNELRITEEYDVRSLLTEIHSKRLTSEEVVRAFCKRAAIAQQLTRCLTEPLFTQAIAQARTLDAHLQRTNKPFGPLHGLPVSIKDTFQVTSTDASSGYVALAFHPSSKNSDLVTLLHSLGAIIIAKTNVPQTVGALDSVNNLFGRTLNPLNRRLTVGGSTGGEAALLALRGSMVGFGTDIGGSVRIPPMCVGIYGFKPSVGRVPYGGQQEVGNVGVGRVSLQAVAGLIARSVQDLGAVMREIVPRAELFGEDCIPGTWGEVGNLTGKGGRLRVGVLRKDGLVEPHPPIARVLDEVAQILRRTPGVEVVEVPVPKALAKCQWLANKLLGVDGAGAIMDLIEKVNEPLIPWLKGRMRRGKVSTIADLGKLQAQRAEIEREMLRMWTLEGEGGDRSLHIDAIIHPVAPHPVPEPDRYNGVGYTSSWVLMDYPAGVVPVRKFGEDDLELGKEMSAPVKGSWDKANRALWNESTVDRRVYLDSPLSVQVITPKLHDYELYRAMQISDGAIRAGSKETAKL</sequence>
<dbReference type="GO" id="GO:0016787">
    <property type="term" value="F:hydrolase activity"/>
    <property type="evidence" value="ECO:0007669"/>
    <property type="project" value="UniProtKB-KW"/>
</dbReference>
<feature type="active site" description="Charge relay system" evidence="3">
    <location>
        <position position="147"/>
    </location>
</feature>
<dbReference type="Pfam" id="PF01425">
    <property type="entry name" value="Amidase"/>
    <property type="match status" value="1"/>
</dbReference>
<dbReference type="InterPro" id="IPR036928">
    <property type="entry name" value="AS_sf"/>
</dbReference>
<dbReference type="OrthoDB" id="6428749at2759"/>